<feature type="compositionally biased region" description="Low complexity" evidence="4">
    <location>
        <begin position="1185"/>
        <end position="1195"/>
    </location>
</feature>
<feature type="compositionally biased region" description="Low complexity" evidence="4">
    <location>
        <begin position="1404"/>
        <end position="1426"/>
    </location>
</feature>
<keyword evidence="7" id="KW-1185">Reference proteome</keyword>
<dbReference type="InterPro" id="IPR015943">
    <property type="entry name" value="WD40/YVTN_repeat-like_dom_sf"/>
</dbReference>
<dbReference type="InterPro" id="IPR039462">
    <property type="entry name" value="Nup159/Nup146_N"/>
</dbReference>
<name>A0A1D2NH49_ORCCI</name>
<dbReference type="OrthoDB" id="248320at2759"/>
<feature type="region of interest" description="Disordered" evidence="4">
    <location>
        <begin position="1180"/>
        <end position="1199"/>
    </location>
</feature>
<feature type="region of interest" description="Disordered" evidence="4">
    <location>
        <begin position="1725"/>
        <end position="1777"/>
    </location>
</feature>
<protein>
    <recommendedName>
        <fullName evidence="5">Nucleoporin Nup159/Nup146 N-terminal domain-containing protein</fullName>
    </recommendedName>
</protein>
<evidence type="ECO:0000259" key="5">
    <source>
        <dbReference type="Pfam" id="PF16755"/>
    </source>
</evidence>
<feature type="compositionally biased region" description="Polar residues" evidence="4">
    <location>
        <begin position="949"/>
        <end position="964"/>
    </location>
</feature>
<dbReference type="Proteomes" id="UP000094527">
    <property type="component" value="Unassembled WGS sequence"/>
</dbReference>
<evidence type="ECO:0000256" key="2">
    <source>
        <dbReference type="ARBA" id="ARBA00022448"/>
    </source>
</evidence>
<dbReference type="Pfam" id="PF16755">
    <property type="entry name" value="Beta-prop_NUP159_NUP214"/>
    <property type="match status" value="1"/>
</dbReference>
<dbReference type="Gene3D" id="2.130.10.10">
    <property type="entry name" value="YVTN repeat-like/Quinoprotein amine dehydrogenase"/>
    <property type="match status" value="1"/>
</dbReference>
<dbReference type="STRING" id="48709.A0A1D2NH49"/>
<accession>A0A1D2NH49</accession>
<feature type="region of interest" description="Disordered" evidence="4">
    <location>
        <begin position="889"/>
        <end position="913"/>
    </location>
</feature>
<dbReference type="GO" id="GO:0006405">
    <property type="term" value="P:RNA export from nucleus"/>
    <property type="evidence" value="ECO:0007669"/>
    <property type="project" value="TreeGrafter"/>
</dbReference>
<dbReference type="GO" id="GO:0006606">
    <property type="term" value="P:protein import into nucleus"/>
    <property type="evidence" value="ECO:0007669"/>
    <property type="project" value="TreeGrafter"/>
</dbReference>
<feature type="non-terminal residue" evidence="6">
    <location>
        <position position="1"/>
    </location>
</feature>
<dbReference type="PANTHER" id="PTHR23193">
    <property type="entry name" value="NUCLEAR PORE COMPLEX PROTEIN NUP"/>
    <property type="match status" value="1"/>
</dbReference>
<evidence type="ECO:0000256" key="1">
    <source>
        <dbReference type="ARBA" id="ARBA00004123"/>
    </source>
</evidence>
<gene>
    <name evidence="6" type="ORF">Ocin01_02094</name>
</gene>
<keyword evidence="3" id="KW-0539">Nucleus</keyword>
<comment type="subcellular location">
    <subcellularLocation>
        <location evidence="1">Nucleus</location>
    </subcellularLocation>
</comment>
<feature type="region of interest" description="Disordered" evidence="4">
    <location>
        <begin position="949"/>
        <end position="1015"/>
    </location>
</feature>
<proteinExistence type="predicted"/>
<keyword evidence="2" id="KW-0813">Transport</keyword>
<sequence length="1777" mass="185969">HLFFKAHPAINYFSEGSDADAVDNEVAFQDFNRSLECSNKYGCLLLAFNSSFYVLRVRDIREAQNNANLDSSRPLGFQDIKKLEIRNDALPVSPNIIALSNGEDYLAVDTVRGDSAWVVIFQLSDFISQGGICRPFCEIRCSSSATARISSICWNPGENMNNLVAINSADGTLFLAKIIGPSSIELNKFSEGGVRCLCWSPKGKQLVVGRTNGNLSQLKLDLTEAKRIPGPDANSIPISILWTQTTQFLVVFHKETFIDLMQLDLAKNAPPTYSNSGDIFISDAVPAKSSCFFLPFMQWNAVVAMTNTASDIIVLVKQPQNELWTPGDIADNLRAAFLLDNYARGATVFYGSEDQVVFSEVESYPPMPLIFLLSQRGCISAYSLVNSDSQVPSLNVKVTATVPDSVFSGQSAPKSMPQVQFPSFQLSGNVTQQQSLFQAPATNPPSSLFQPSSTNPSSSLFQPPTTNPPSSLFQAPQTTATVRPQSIPSKPLGQSTLLPTPQQPINIPQKSEPQAAPLGGQRLGSFTQQQPDPRQLATSTLPTAKDMAVLQKAVEEKRREMTTQLQKGNQLKGLEDDDQCAFVLSEIRKFEKRLQDFMNRSDVNRRNLNGLLNTSFSNIEKNVLSTLTVVEDFVSDMVATTSAQKEEVDVLKERILNHFSQLEYAKSVVERSRDPRYLEHLRSQPLDPATRQKFQEIAKMHNYIKNQVGECRKAFYEQKQKKDTTFDRISLTQLIYLTLSNHSQIIRRLNSELDKIKQQLGLGKHLTAFDEAEFLAVCEANYSGGKKDNSVPKVNDDIDEITLTDLTAGISRVKLNRESDRADRKPIRFANKKLRMVKNCMSEVSVLKVKADEAPWTRAASKPTRPKPVSYPVGSFESSFSRIMMQSEVDAPKTLSSESPSSGEKVKPTTLPSGNLYGFMGSAAATLGSSSQGKSSELPSLTPLSTFSQIYSSSPTPPQTTAKLSESSSITSITPPRSNVPPSQVVPKDSTQSSFLNNNPNILGGRNGSSSTSPSVQVPVLASLLAAPLSTSKSTFASSAAPGLFSTAAVSFSTPPSTTSSLFGTGGLSFGNLSGLETTSKSVPAKPVTSPLASLLSATTALAASTTTASSPITSSVRSAAPLNLSVASNPTATSVPSPNLFTAVTRPISSGCGVNPQQDNKMMLIIDIETVSFLTYSAERESSESAGGSTTKETPTSPERFTEIIIGRESVSTSGGKTSTTFSVSGGGLFSSFASPGSGASIFGTASNATTGQTTPSFNTVATSVADKLPEALSISGVLQASDWKSASYNFLSSAFDSAGGVILGFYAVSLRAPCSTSSGVFGGGGGSLTFGTATVTPAAAATIQTATPTGLSYVVLYPQVRLLYCLLLFQLQQHQIQLQAPWMFHRLQTSTNCGIHRHDTPDTSTRTTTGLFSTTSSTSPPTGLFSSVTTPATSATPAAVHLESANKTLPANTTAGGLFSSPGFGGTASATSAASIFGGAGSTFATQTSTAPTGGIFGTGSTGQSAFGTTIAAKPASTGFGSPAPTSVFGGSATFGSSSPFGSSFGTSTTSAFGTATTNVFGSATSTQSAGGFGALAQSNTTPAFGTSSPFGGAQSKPAAPGGLFSAPAFGSPVATSAAGSIFGGGGSVFGGTPATGVFSTGASTGGVAQQGFGFGQTKPSTGTAFGSPPAGNPVFGGGATFGSASPFGSSFGSSPNSAFGSSTGGASVFGGAAHAQTTGFGTLAQQGSSTPAFGSPGGFGTTAPQPQQSLFGSPTPQQQQSKPVFGGQAFSSWR</sequence>
<evidence type="ECO:0000313" key="6">
    <source>
        <dbReference type="EMBL" id="ODN04594.1"/>
    </source>
</evidence>
<dbReference type="GO" id="GO:0017056">
    <property type="term" value="F:structural constituent of nuclear pore"/>
    <property type="evidence" value="ECO:0007669"/>
    <property type="project" value="TreeGrafter"/>
</dbReference>
<feature type="compositionally biased region" description="Polar residues" evidence="4">
    <location>
        <begin position="989"/>
        <end position="1001"/>
    </location>
</feature>
<evidence type="ECO:0000256" key="4">
    <source>
        <dbReference type="SAM" id="MobiDB-lite"/>
    </source>
</evidence>
<feature type="compositionally biased region" description="Polar residues" evidence="4">
    <location>
        <begin position="439"/>
        <end position="512"/>
    </location>
</feature>
<reference evidence="6 7" key="1">
    <citation type="journal article" date="2016" name="Genome Biol. Evol.">
        <title>Gene Family Evolution Reflects Adaptation to Soil Environmental Stressors in the Genome of the Collembolan Orchesella cincta.</title>
        <authorList>
            <person name="Faddeeva-Vakhrusheva A."/>
            <person name="Derks M.F."/>
            <person name="Anvar S.Y."/>
            <person name="Agamennone V."/>
            <person name="Suring W."/>
            <person name="Smit S."/>
            <person name="van Straalen N.M."/>
            <person name="Roelofs D."/>
        </authorList>
    </citation>
    <scope>NUCLEOTIDE SEQUENCE [LARGE SCALE GENOMIC DNA]</scope>
    <source>
        <tissue evidence="6">Mixed pool</tissue>
    </source>
</reference>
<evidence type="ECO:0000313" key="7">
    <source>
        <dbReference type="Proteomes" id="UP000094527"/>
    </source>
</evidence>
<dbReference type="EMBL" id="LJIJ01000040">
    <property type="protein sequence ID" value="ODN04594.1"/>
    <property type="molecule type" value="Genomic_DNA"/>
</dbReference>
<dbReference type="OMA" id="RISSICW"/>
<dbReference type="SUPFAM" id="SSF117289">
    <property type="entry name" value="Nucleoporin domain"/>
    <property type="match status" value="1"/>
</dbReference>
<feature type="compositionally biased region" description="Polar residues" evidence="4">
    <location>
        <begin position="1725"/>
        <end position="1735"/>
    </location>
</feature>
<dbReference type="GO" id="GO:0005643">
    <property type="term" value="C:nuclear pore"/>
    <property type="evidence" value="ECO:0007669"/>
    <property type="project" value="TreeGrafter"/>
</dbReference>
<evidence type="ECO:0000256" key="3">
    <source>
        <dbReference type="ARBA" id="ARBA00023242"/>
    </source>
</evidence>
<dbReference type="PANTHER" id="PTHR23193:SF46">
    <property type="entry name" value="NUCLEAR PORE COMPLEX PROTEIN NUP214"/>
    <property type="match status" value="1"/>
</dbReference>
<feature type="domain" description="Nucleoporin Nup159/Nup146 N-terminal" evidence="5">
    <location>
        <begin position="35"/>
        <end position="255"/>
    </location>
</feature>
<organism evidence="6 7">
    <name type="scientific">Orchesella cincta</name>
    <name type="common">Springtail</name>
    <name type="synonym">Podura cincta</name>
    <dbReference type="NCBI Taxonomy" id="48709"/>
    <lineage>
        <taxon>Eukaryota</taxon>
        <taxon>Metazoa</taxon>
        <taxon>Ecdysozoa</taxon>
        <taxon>Arthropoda</taxon>
        <taxon>Hexapoda</taxon>
        <taxon>Collembola</taxon>
        <taxon>Entomobryomorpha</taxon>
        <taxon>Entomobryoidea</taxon>
        <taxon>Orchesellidae</taxon>
        <taxon>Orchesellinae</taxon>
        <taxon>Orchesella</taxon>
    </lineage>
</organism>
<dbReference type="GO" id="GO:0008139">
    <property type="term" value="F:nuclear localization sequence binding"/>
    <property type="evidence" value="ECO:0007669"/>
    <property type="project" value="TreeGrafter"/>
</dbReference>
<feature type="region of interest" description="Disordered" evidence="4">
    <location>
        <begin position="439"/>
        <end position="540"/>
    </location>
</feature>
<feature type="compositionally biased region" description="Polar residues" evidence="4">
    <location>
        <begin position="524"/>
        <end position="540"/>
    </location>
</feature>
<dbReference type="InterPro" id="IPR026054">
    <property type="entry name" value="Nucleoporin"/>
</dbReference>
<feature type="compositionally biased region" description="Polar residues" evidence="4">
    <location>
        <begin position="1745"/>
        <end position="1765"/>
    </location>
</feature>
<comment type="caution">
    <text evidence="6">The sequence shown here is derived from an EMBL/GenBank/DDBJ whole genome shotgun (WGS) entry which is preliminary data.</text>
</comment>
<feature type="region of interest" description="Disordered" evidence="4">
    <location>
        <begin position="1397"/>
        <end position="1426"/>
    </location>
</feature>
<feature type="compositionally biased region" description="Low complexity" evidence="4">
    <location>
        <begin position="965"/>
        <end position="977"/>
    </location>
</feature>